<sequence>MCKRMENSQGDLADIFRNSSLAAPPENPNGGWHLLPEPPSSFLSADDNFGDPFSDFRHPFLDEFPAADFLPAEKKLAEAQGKCSLFSRMLQISPSNGKPVPPGASSVDHARGLPNSSPRMQGMKRRKSQVKKVVCIPAPPAANGRPTGESVPSDLWAWRKYGQKPIKGSPYPRGYYRCSSSKGCSARKQVERSRTDPNMLVITYTAEHNHPWPTQRNILAGSTRSSQPPKGINASVSKSSPHNKSNRVHHEWSSSSTIQAMKEEEELQEMEKSLVNPGDFDQAFDESYAMPDNSSHPGNFFADLTELETDPMQLMFPKGFMGDHKLDERREIDKAMESFYMFDWGGGSSLEETKRGIVYDHNLEQP</sequence>
<evidence type="ECO:0000256" key="2">
    <source>
        <dbReference type="ARBA" id="ARBA00023015"/>
    </source>
</evidence>
<dbReference type="Gene3D" id="2.20.25.80">
    <property type="entry name" value="WRKY domain"/>
    <property type="match status" value="1"/>
</dbReference>
<feature type="domain" description="WRKY" evidence="9">
    <location>
        <begin position="147"/>
        <end position="213"/>
    </location>
</feature>
<dbReference type="InterPro" id="IPR003657">
    <property type="entry name" value="WRKY_dom"/>
</dbReference>
<feature type="region of interest" description="Disordered" evidence="8">
    <location>
        <begin position="15"/>
        <end position="47"/>
    </location>
</feature>
<comment type="caution">
    <text evidence="10">The sequence shown here is derived from an EMBL/GenBank/DDBJ whole genome shotgun (WGS) entry which is preliminary data.</text>
</comment>
<dbReference type="FunFam" id="2.20.25.80:FF:000005">
    <property type="entry name" value="probable WRKY transcription factor 14"/>
    <property type="match status" value="1"/>
</dbReference>
<dbReference type="GO" id="GO:0003700">
    <property type="term" value="F:DNA-binding transcription factor activity"/>
    <property type="evidence" value="ECO:0007669"/>
    <property type="project" value="InterPro"/>
</dbReference>
<feature type="compositionally biased region" description="Polar residues" evidence="8">
    <location>
        <begin position="212"/>
        <end position="243"/>
    </location>
</feature>
<dbReference type="PANTHER" id="PTHR32096:SF18">
    <property type="entry name" value="DISEASE RESISTANCE PROTEIN RRS1B-RELATED"/>
    <property type="match status" value="1"/>
</dbReference>
<dbReference type="Proteomes" id="UP001418222">
    <property type="component" value="Unassembled WGS sequence"/>
</dbReference>
<dbReference type="AlphaFoldDB" id="A0AAP0FYH7"/>
<keyword evidence="11" id="KW-1185">Reference proteome</keyword>
<evidence type="ECO:0000256" key="1">
    <source>
        <dbReference type="ARBA" id="ARBA00004123"/>
    </source>
</evidence>
<evidence type="ECO:0000256" key="7">
    <source>
        <dbReference type="ARBA" id="ARBA00060761"/>
    </source>
</evidence>
<dbReference type="SMART" id="SM00774">
    <property type="entry name" value="WRKY"/>
    <property type="match status" value="1"/>
</dbReference>
<dbReference type="GO" id="GO:0000976">
    <property type="term" value="F:transcription cis-regulatory region binding"/>
    <property type="evidence" value="ECO:0007669"/>
    <property type="project" value="TreeGrafter"/>
</dbReference>
<evidence type="ECO:0000256" key="3">
    <source>
        <dbReference type="ARBA" id="ARBA00023125"/>
    </source>
</evidence>
<feature type="region of interest" description="Disordered" evidence="8">
    <location>
        <begin position="205"/>
        <end position="257"/>
    </location>
</feature>
<reference evidence="10 11" key="1">
    <citation type="journal article" date="2022" name="Nat. Plants">
        <title>Genomes of leafy and leafless Platanthera orchids illuminate the evolution of mycoheterotrophy.</title>
        <authorList>
            <person name="Li M.H."/>
            <person name="Liu K.W."/>
            <person name="Li Z."/>
            <person name="Lu H.C."/>
            <person name="Ye Q.L."/>
            <person name="Zhang D."/>
            <person name="Wang J.Y."/>
            <person name="Li Y.F."/>
            <person name="Zhong Z.M."/>
            <person name="Liu X."/>
            <person name="Yu X."/>
            <person name="Liu D.K."/>
            <person name="Tu X.D."/>
            <person name="Liu B."/>
            <person name="Hao Y."/>
            <person name="Liao X.Y."/>
            <person name="Jiang Y.T."/>
            <person name="Sun W.H."/>
            <person name="Chen J."/>
            <person name="Chen Y.Q."/>
            <person name="Ai Y."/>
            <person name="Zhai J.W."/>
            <person name="Wu S.S."/>
            <person name="Zhou Z."/>
            <person name="Hsiao Y.Y."/>
            <person name="Wu W.L."/>
            <person name="Chen Y.Y."/>
            <person name="Lin Y.F."/>
            <person name="Hsu J.L."/>
            <person name="Li C.Y."/>
            <person name="Wang Z.W."/>
            <person name="Zhao X."/>
            <person name="Zhong W.Y."/>
            <person name="Ma X.K."/>
            <person name="Ma L."/>
            <person name="Huang J."/>
            <person name="Chen G.Z."/>
            <person name="Huang M.Z."/>
            <person name="Huang L."/>
            <person name="Peng D.H."/>
            <person name="Luo Y.B."/>
            <person name="Zou S.Q."/>
            <person name="Chen S.P."/>
            <person name="Lan S."/>
            <person name="Tsai W.C."/>
            <person name="Van de Peer Y."/>
            <person name="Liu Z.J."/>
        </authorList>
    </citation>
    <scope>NUCLEOTIDE SEQUENCE [LARGE SCALE GENOMIC DNA]</scope>
    <source>
        <strain evidence="10">Lor287</strain>
    </source>
</reference>
<evidence type="ECO:0000256" key="6">
    <source>
        <dbReference type="ARBA" id="ARBA00059805"/>
    </source>
</evidence>
<dbReference type="PANTHER" id="PTHR32096">
    <property type="entry name" value="WRKY TRANSCRIPTION FACTOR 30-RELATED-RELATED"/>
    <property type="match status" value="1"/>
</dbReference>
<dbReference type="InterPro" id="IPR036576">
    <property type="entry name" value="WRKY_dom_sf"/>
</dbReference>
<evidence type="ECO:0000313" key="10">
    <source>
        <dbReference type="EMBL" id="KAK8925755.1"/>
    </source>
</evidence>
<dbReference type="EMBL" id="JBBWWQ010000016">
    <property type="protein sequence ID" value="KAK8925755.1"/>
    <property type="molecule type" value="Genomic_DNA"/>
</dbReference>
<comment type="subcellular location">
    <subcellularLocation>
        <location evidence="1">Nucleus</location>
    </subcellularLocation>
</comment>
<name>A0AAP0FYH7_9ASPA</name>
<protein>
    <submittedName>
        <fullName evidence="10">WRKY transcription factor 14</fullName>
    </submittedName>
</protein>
<evidence type="ECO:0000313" key="11">
    <source>
        <dbReference type="Proteomes" id="UP001418222"/>
    </source>
</evidence>
<feature type="region of interest" description="Disordered" evidence="8">
    <location>
        <begin position="94"/>
        <end position="127"/>
    </location>
</feature>
<keyword evidence="2" id="KW-0805">Transcription regulation</keyword>
<evidence type="ECO:0000256" key="4">
    <source>
        <dbReference type="ARBA" id="ARBA00023163"/>
    </source>
</evidence>
<proteinExistence type="inferred from homology"/>
<keyword evidence="5" id="KW-0539">Nucleus</keyword>
<evidence type="ECO:0000256" key="8">
    <source>
        <dbReference type="SAM" id="MobiDB-lite"/>
    </source>
</evidence>
<dbReference type="Pfam" id="PF03106">
    <property type="entry name" value="WRKY"/>
    <property type="match status" value="1"/>
</dbReference>
<accession>A0AAP0FYH7</accession>
<dbReference type="SUPFAM" id="SSF118290">
    <property type="entry name" value="WRKY DNA-binding domain"/>
    <property type="match status" value="1"/>
</dbReference>
<comment type="similarity">
    <text evidence="7">Belongs to the WRKY group II-e family.</text>
</comment>
<evidence type="ECO:0000259" key="9">
    <source>
        <dbReference type="PROSITE" id="PS50811"/>
    </source>
</evidence>
<comment type="function">
    <text evidence="6">Transcription factor. Interacts specifically with the W box (5'-(T)TGAC[CT]-3'), a frequently occurring elicitor-responsive cis-acting element.</text>
</comment>
<evidence type="ECO:0000256" key="5">
    <source>
        <dbReference type="ARBA" id="ARBA00023242"/>
    </source>
</evidence>
<gene>
    <name evidence="10" type="primary">WRKY14</name>
    <name evidence="10" type="ORF">KSP39_PZI018986</name>
</gene>
<organism evidence="10 11">
    <name type="scientific">Platanthera zijinensis</name>
    <dbReference type="NCBI Taxonomy" id="2320716"/>
    <lineage>
        <taxon>Eukaryota</taxon>
        <taxon>Viridiplantae</taxon>
        <taxon>Streptophyta</taxon>
        <taxon>Embryophyta</taxon>
        <taxon>Tracheophyta</taxon>
        <taxon>Spermatophyta</taxon>
        <taxon>Magnoliopsida</taxon>
        <taxon>Liliopsida</taxon>
        <taxon>Asparagales</taxon>
        <taxon>Orchidaceae</taxon>
        <taxon>Orchidoideae</taxon>
        <taxon>Orchideae</taxon>
        <taxon>Orchidinae</taxon>
        <taxon>Platanthera</taxon>
    </lineage>
</organism>
<keyword evidence="3" id="KW-0238">DNA-binding</keyword>
<dbReference type="GO" id="GO:0005634">
    <property type="term" value="C:nucleus"/>
    <property type="evidence" value="ECO:0007669"/>
    <property type="project" value="UniProtKB-SubCell"/>
</dbReference>
<dbReference type="PROSITE" id="PS50811">
    <property type="entry name" value="WRKY"/>
    <property type="match status" value="1"/>
</dbReference>
<dbReference type="InterPro" id="IPR044810">
    <property type="entry name" value="WRKY_plant"/>
</dbReference>
<keyword evidence="4" id="KW-0804">Transcription</keyword>